<accession>A0A545SXN0</accession>
<dbReference type="PROSITE" id="PS50994">
    <property type="entry name" value="INTEGRASE"/>
    <property type="match status" value="1"/>
</dbReference>
<sequence>MKHPNPMTEPKKAVIWEMWRRGDSMAVISQTIAKPSATVFSYLRYHGGIEPAERHRPLNGLSIEEREVISRGIASGKSLRSIAASIDRSPSTVSREISRNGGIHKYRAVVADNAARKRARRPKLPLLAKNLKLKQVVTSKLSEDWSPEQISGWLKIQFLNDESMRVSHETIYKSLFIQTRGLFRKEMRNHLRTKRKFRHSKNHKVSSRGQIVDGVSISERPADVEDRAIPGHWEGDLIAGSENSYIATVVERASRFTVLVKVSGKKTDQVVSALSRQMSKLPALLRQSLTWDRGTELASHASFTVETNMDVYFCDPSSPWQRGTNENTNGLLRQYFPKGTYLSDYPQSYLNKIASKLNNRPRKTLGYRS</sequence>
<gene>
    <name evidence="7" type="ORF">FKG94_23270</name>
</gene>
<dbReference type="OrthoDB" id="9803231at2"/>
<dbReference type="InterPro" id="IPR001584">
    <property type="entry name" value="Integrase_cat-core"/>
</dbReference>
<organism evidence="7 8">
    <name type="scientific">Exilibacterium tricleocarpae</name>
    <dbReference type="NCBI Taxonomy" id="2591008"/>
    <lineage>
        <taxon>Bacteria</taxon>
        <taxon>Pseudomonadati</taxon>
        <taxon>Pseudomonadota</taxon>
        <taxon>Gammaproteobacteria</taxon>
        <taxon>Cellvibrionales</taxon>
        <taxon>Cellvibrionaceae</taxon>
        <taxon>Exilibacterium</taxon>
    </lineage>
</organism>
<dbReference type="EMBL" id="VHSG01000027">
    <property type="protein sequence ID" value="TQV69714.1"/>
    <property type="molecule type" value="Genomic_DNA"/>
</dbReference>
<dbReference type="Pfam" id="PF13936">
    <property type="entry name" value="HTH_38"/>
    <property type="match status" value="1"/>
</dbReference>
<keyword evidence="5" id="KW-0233">DNA recombination</keyword>
<keyword evidence="8" id="KW-1185">Reference proteome</keyword>
<dbReference type="Gene3D" id="3.30.420.10">
    <property type="entry name" value="Ribonuclease H-like superfamily/Ribonuclease H"/>
    <property type="match status" value="1"/>
</dbReference>
<dbReference type="Pfam" id="PF00665">
    <property type="entry name" value="rve"/>
    <property type="match status" value="1"/>
</dbReference>
<evidence type="ECO:0000256" key="3">
    <source>
        <dbReference type="ARBA" id="ARBA00022578"/>
    </source>
</evidence>
<dbReference type="GO" id="GO:0015074">
    <property type="term" value="P:DNA integration"/>
    <property type="evidence" value="ECO:0007669"/>
    <property type="project" value="InterPro"/>
</dbReference>
<dbReference type="InterPro" id="IPR025246">
    <property type="entry name" value="IS30-like_HTH"/>
</dbReference>
<dbReference type="GO" id="GO:0005829">
    <property type="term" value="C:cytosol"/>
    <property type="evidence" value="ECO:0007669"/>
    <property type="project" value="TreeGrafter"/>
</dbReference>
<dbReference type="RefSeq" id="WP_142929353.1">
    <property type="nucleotide sequence ID" value="NZ_ML660105.1"/>
</dbReference>
<dbReference type="GO" id="GO:0003677">
    <property type="term" value="F:DNA binding"/>
    <property type="evidence" value="ECO:0007669"/>
    <property type="project" value="UniProtKB-KW"/>
</dbReference>
<keyword evidence="3" id="KW-0815">Transposition</keyword>
<feature type="non-terminal residue" evidence="7">
    <location>
        <position position="369"/>
    </location>
</feature>
<proteinExistence type="inferred from homology"/>
<dbReference type="NCBIfam" id="NF033563">
    <property type="entry name" value="transpos_IS30"/>
    <property type="match status" value="1"/>
</dbReference>
<evidence type="ECO:0000313" key="8">
    <source>
        <dbReference type="Proteomes" id="UP000319732"/>
    </source>
</evidence>
<protein>
    <submittedName>
        <fullName evidence="7">IS30 family transposase</fullName>
    </submittedName>
</protein>
<dbReference type="InterPro" id="IPR051917">
    <property type="entry name" value="Transposase-Integrase"/>
</dbReference>
<dbReference type="InterPro" id="IPR001598">
    <property type="entry name" value="Transposase_IS30_CS"/>
</dbReference>
<evidence type="ECO:0000256" key="4">
    <source>
        <dbReference type="ARBA" id="ARBA00023125"/>
    </source>
</evidence>
<dbReference type="InterPro" id="IPR036397">
    <property type="entry name" value="RNaseH_sf"/>
</dbReference>
<evidence type="ECO:0000259" key="6">
    <source>
        <dbReference type="PROSITE" id="PS50994"/>
    </source>
</evidence>
<dbReference type="GO" id="GO:0006313">
    <property type="term" value="P:DNA transposition"/>
    <property type="evidence" value="ECO:0007669"/>
    <property type="project" value="InterPro"/>
</dbReference>
<dbReference type="PANTHER" id="PTHR10948">
    <property type="entry name" value="TRANSPOSASE"/>
    <property type="match status" value="1"/>
</dbReference>
<dbReference type="PROSITE" id="PS01043">
    <property type="entry name" value="TRANSPOSASE_IS30"/>
    <property type="match status" value="1"/>
</dbReference>
<comment type="function">
    <text evidence="1">Required for the transposition of the insertion element.</text>
</comment>
<feature type="domain" description="Integrase catalytic" evidence="6">
    <location>
        <begin position="217"/>
        <end position="369"/>
    </location>
</feature>
<dbReference type="InterPro" id="IPR053392">
    <property type="entry name" value="Transposase_IS30-like"/>
</dbReference>
<keyword evidence="4" id="KW-0238">DNA-binding</keyword>
<evidence type="ECO:0000313" key="7">
    <source>
        <dbReference type="EMBL" id="TQV69714.1"/>
    </source>
</evidence>
<reference evidence="7 8" key="1">
    <citation type="submission" date="2019-06" db="EMBL/GenBank/DDBJ databases">
        <title>Whole genome sequence for Cellvibrionaceae sp. R142.</title>
        <authorList>
            <person name="Wang G."/>
        </authorList>
    </citation>
    <scope>NUCLEOTIDE SEQUENCE [LARGE SCALE GENOMIC DNA]</scope>
    <source>
        <strain evidence="7 8">R142</strain>
    </source>
</reference>
<evidence type="ECO:0000256" key="2">
    <source>
        <dbReference type="ARBA" id="ARBA00006363"/>
    </source>
</evidence>
<dbReference type="GO" id="GO:0004803">
    <property type="term" value="F:transposase activity"/>
    <property type="evidence" value="ECO:0007669"/>
    <property type="project" value="InterPro"/>
</dbReference>
<dbReference type="PANTHER" id="PTHR10948:SF23">
    <property type="entry name" value="TRANSPOSASE INSI FOR INSERTION SEQUENCE ELEMENT IS30A-RELATED"/>
    <property type="match status" value="1"/>
</dbReference>
<dbReference type="AlphaFoldDB" id="A0A545SXN0"/>
<comment type="caution">
    <text evidence="7">The sequence shown here is derived from an EMBL/GenBank/DDBJ whole genome shotgun (WGS) entry which is preliminary data.</text>
</comment>
<name>A0A545SXN0_9GAMM</name>
<dbReference type="Proteomes" id="UP000319732">
    <property type="component" value="Unassembled WGS sequence"/>
</dbReference>
<dbReference type="InterPro" id="IPR012337">
    <property type="entry name" value="RNaseH-like_sf"/>
</dbReference>
<evidence type="ECO:0000256" key="5">
    <source>
        <dbReference type="ARBA" id="ARBA00023172"/>
    </source>
</evidence>
<comment type="similarity">
    <text evidence="2">Belongs to the transposase IS30 family.</text>
</comment>
<dbReference type="SUPFAM" id="SSF53098">
    <property type="entry name" value="Ribonuclease H-like"/>
    <property type="match status" value="1"/>
</dbReference>
<evidence type="ECO:0000256" key="1">
    <source>
        <dbReference type="ARBA" id="ARBA00002190"/>
    </source>
</evidence>